<dbReference type="AlphaFoldDB" id="A0A6P0UH46"/>
<reference evidence="1 2" key="1">
    <citation type="submission" date="2020-01" db="EMBL/GenBank/DDBJ databases">
        <title>Muriicola jejuensis KCTC 22299.</title>
        <authorList>
            <person name="Wang G."/>
        </authorList>
    </citation>
    <scope>NUCLEOTIDE SEQUENCE [LARGE SCALE GENOMIC DNA]</scope>
    <source>
        <strain evidence="1 2">KCTC 22299</strain>
    </source>
</reference>
<dbReference type="EMBL" id="JAABOP010000013">
    <property type="protein sequence ID" value="NER11790.1"/>
    <property type="molecule type" value="Genomic_DNA"/>
</dbReference>
<evidence type="ECO:0000313" key="1">
    <source>
        <dbReference type="EMBL" id="NER11790.1"/>
    </source>
</evidence>
<dbReference type="RefSeq" id="WP_163694245.1">
    <property type="nucleotide sequence ID" value="NZ_FXTW01000013.1"/>
</dbReference>
<gene>
    <name evidence="1" type="ORF">GWK09_14785</name>
</gene>
<name>A0A6P0UH46_9FLAO</name>
<sequence length="218" mass="25143">MNISNRLLIVVFFILLSGCRNNKNTDVNPVVIHGVKDSTLLEKGVSLTLSDYSKYSEFLNRIDQIVCADSIPTIDKSRNNIRHKFYLTTPCWDKVGDILIKQRNVIIIHNDSLQKRYTDPWENNLFHLRELEDVIEHDISNNGFDPNWSENAENMIINISVSENNLHKLNAVLEAFVKLDIENDTINNLRIWITDYVPYFKPPSPPAPPPPPPPKQIR</sequence>
<accession>A0A6P0UH46</accession>
<organism evidence="1 2">
    <name type="scientific">Muriicola jejuensis</name>
    <dbReference type="NCBI Taxonomy" id="504488"/>
    <lineage>
        <taxon>Bacteria</taxon>
        <taxon>Pseudomonadati</taxon>
        <taxon>Bacteroidota</taxon>
        <taxon>Flavobacteriia</taxon>
        <taxon>Flavobacteriales</taxon>
        <taxon>Flavobacteriaceae</taxon>
        <taxon>Muriicola</taxon>
    </lineage>
</organism>
<proteinExistence type="predicted"/>
<comment type="caution">
    <text evidence="1">The sequence shown here is derived from an EMBL/GenBank/DDBJ whole genome shotgun (WGS) entry which is preliminary data.</text>
</comment>
<dbReference type="PROSITE" id="PS51257">
    <property type="entry name" value="PROKAR_LIPOPROTEIN"/>
    <property type="match status" value="1"/>
</dbReference>
<keyword evidence="2" id="KW-1185">Reference proteome</keyword>
<protein>
    <submittedName>
        <fullName evidence="1">Uncharacterized protein</fullName>
    </submittedName>
</protein>
<dbReference type="Proteomes" id="UP000468443">
    <property type="component" value="Unassembled WGS sequence"/>
</dbReference>
<evidence type="ECO:0000313" key="2">
    <source>
        <dbReference type="Proteomes" id="UP000468443"/>
    </source>
</evidence>